<comment type="caution">
    <text evidence="8">The sequence shown here is derived from an EMBL/GenBank/DDBJ whole genome shotgun (WGS) entry which is preliminary data.</text>
</comment>
<dbReference type="PANTHER" id="PTHR43791:SF36">
    <property type="entry name" value="TRANSPORTER, PUTATIVE (AFU_ORTHOLOGUE AFUA_6G08340)-RELATED"/>
    <property type="match status" value="1"/>
</dbReference>
<dbReference type="InterPro" id="IPR020846">
    <property type="entry name" value="MFS_dom"/>
</dbReference>
<dbReference type="EMBL" id="BAAAJK010000002">
    <property type="protein sequence ID" value="GAA1380858.1"/>
    <property type="molecule type" value="Genomic_DNA"/>
</dbReference>
<sequence length="433" mass="45949">MAARPDPGHARADTTDDRVYRTIAIRLVPLLFVCYTVAYLDRVNVGFARLQMDDELWFSDAVYGIGAGVFFVGYILFEVPSNIVLHRVGARRWIARIMVSWGLVSGLMALASSPASFYLLRFLLGVAEAGFIPGILLYLTYWFPAHRRGRITALFLTAIPVATIFGGPLSGWIMQTFDGIGELRGWQWMFVLEAAPAVLLGLVVLRRLDDRVADATWLTETEKAVVARDLAADDEARPGAHTSVRSTLRSPVIWLLGGIYFTIALGIYTISFWLPTIISRSGVESTVTVGLLSAVPYLFAVVAMVWVATHADRTGERRWHTTVPCAVGGIGLVAVGLTQSATVPALVALTVAAAAISSAQAAFWSLPTALLSGVGAAAGIALVNSIGNVAGAVSTSLVGVVSEATGSTAGSLYLFGGVLVVGGGLVLALRIGR</sequence>
<evidence type="ECO:0000256" key="3">
    <source>
        <dbReference type="ARBA" id="ARBA00022692"/>
    </source>
</evidence>
<keyword evidence="2" id="KW-0813">Transport</keyword>
<evidence type="ECO:0000256" key="4">
    <source>
        <dbReference type="ARBA" id="ARBA00022989"/>
    </source>
</evidence>
<organism evidence="8 9">
    <name type="scientific">Pseudonocardia kongjuensis</name>
    <dbReference type="NCBI Taxonomy" id="102227"/>
    <lineage>
        <taxon>Bacteria</taxon>
        <taxon>Bacillati</taxon>
        <taxon>Actinomycetota</taxon>
        <taxon>Actinomycetes</taxon>
        <taxon>Pseudonocardiales</taxon>
        <taxon>Pseudonocardiaceae</taxon>
        <taxon>Pseudonocardia</taxon>
    </lineage>
</organism>
<keyword evidence="5 6" id="KW-0472">Membrane</keyword>
<dbReference type="Proteomes" id="UP001501414">
    <property type="component" value="Unassembled WGS sequence"/>
</dbReference>
<feature type="transmembrane region" description="Helical" evidence="6">
    <location>
        <begin position="186"/>
        <end position="205"/>
    </location>
</feature>
<dbReference type="SUPFAM" id="SSF103473">
    <property type="entry name" value="MFS general substrate transporter"/>
    <property type="match status" value="1"/>
</dbReference>
<reference evidence="8 9" key="1">
    <citation type="journal article" date="2019" name="Int. J. Syst. Evol. Microbiol.">
        <title>The Global Catalogue of Microorganisms (GCM) 10K type strain sequencing project: providing services to taxonomists for standard genome sequencing and annotation.</title>
        <authorList>
            <consortium name="The Broad Institute Genomics Platform"/>
            <consortium name="The Broad Institute Genome Sequencing Center for Infectious Disease"/>
            <person name="Wu L."/>
            <person name="Ma J."/>
        </authorList>
    </citation>
    <scope>NUCLEOTIDE SEQUENCE [LARGE SCALE GENOMIC DNA]</scope>
    <source>
        <strain evidence="8 9">JCM 11896</strain>
    </source>
</reference>
<gene>
    <name evidence="8" type="ORF">GCM10009613_05810</name>
</gene>
<feature type="transmembrane region" description="Helical" evidence="6">
    <location>
        <begin position="151"/>
        <end position="174"/>
    </location>
</feature>
<feature type="transmembrane region" description="Helical" evidence="6">
    <location>
        <begin position="319"/>
        <end position="337"/>
    </location>
</feature>
<evidence type="ECO:0000256" key="5">
    <source>
        <dbReference type="ARBA" id="ARBA00023136"/>
    </source>
</evidence>
<feature type="transmembrane region" description="Helical" evidence="6">
    <location>
        <begin position="343"/>
        <end position="363"/>
    </location>
</feature>
<feature type="domain" description="Major facilitator superfamily (MFS) profile" evidence="7">
    <location>
        <begin position="27"/>
        <end position="433"/>
    </location>
</feature>
<dbReference type="PROSITE" id="PS50850">
    <property type="entry name" value="MFS"/>
    <property type="match status" value="1"/>
</dbReference>
<dbReference type="InterPro" id="IPR036259">
    <property type="entry name" value="MFS_trans_sf"/>
</dbReference>
<evidence type="ECO:0000256" key="6">
    <source>
        <dbReference type="SAM" id="Phobius"/>
    </source>
</evidence>
<evidence type="ECO:0000313" key="9">
    <source>
        <dbReference type="Proteomes" id="UP001501414"/>
    </source>
</evidence>
<evidence type="ECO:0000259" key="7">
    <source>
        <dbReference type="PROSITE" id="PS50850"/>
    </source>
</evidence>
<dbReference type="PANTHER" id="PTHR43791">
    <property type="entry name" value="PERMEASE-RELATED"/>
    <property type="match status" value="1"/>
</dbReference>
<evidence type="ECO:0000313" key="8">
    <source>
        <dbReference type="EMBL" id="GAA1380858.1"/>
    </source>
</evidence>
<keyword evidence="3 6" id="KW-0812">Transmembrane</keyword>
<evidence type="ECO:0000256" key="2">
    <source>
        <dbReference type="ARBA" id="ARBA00022448"/>
    </source>
</evidence>
<dbReference type="Gene3D" id="1.20.1250.20">
    <property type="entry name" value="MFS general substrate transporter like domains"/>
    <property type="match status" value="2"/>
</dbReference>
<feature type="transmembrane region" description="Helical" evidence="6">
    <location>
        <begin position="61"/>
        <end position="81"/>
    </location>
</feature>
<proteinExistence type="predicted"/>
<name>A0ABN1XHC5_9PSEU</name>
<dbReference type="InterPro" id="IPR011701">
    <property type="entry name" value="MFS"/>
</dbReference>
<dbReference type="RefSeq" id="WP_344018029.1">
    <property type="nucleotide sequence ID" value="NZ_BAAAJK010000002.1"/>
</dbReference>
<keyword evidence="4 6" id="KW-1133">Transmembrane helix</keyword>
<feature type="transmembrane region" description="Helical" evidence="6">
    <location>
        <begin position="410"/>
        <end position="429"/>
    </location>
</feature>
<evidence type="ECO:0000256" key="1">
    <source>
        <dbReference type="ARBA" id="ARBA00004651"/>
    </source>
</evidence>
<dbReference type="Pfam" id="PF07690">
    <property type="entry name" value="MFS_1"/>
    <property type="match status" value="1"/>
</dbReference>
<feature type="transmembrane region" description="Helical" evidence="6">
    <location>
        <begin position="252"/>
        <end position="274"/>
    </location>
</feature>
<feature type="transmembrane region" description="Helical" evidence="6">
    <location>
        <begin position="286"/>
        <end position="307"/>
    </location>
</feature>
<keyword evidence="9" id="KW-1185">Reference proteome</keyword>
<protein>
    <submittedName>
        <fullName evidence="8">MFS transporter</fullName>
    </submittedName>
</protein>
<feature type="transmembrane region" description="Helical" evidence="6">
    <location>
        <begin position="118"/>
        <end position="139"/>
    </location>
</feature>
<feature type="transmembrane region" description="Helical" evidence="6">
    <location>
        <begin position="23"/>
        <end position="41"/>
    </location>
</feature>
<dbReference type="CDD" id="cd17319">
    <property type="entry name" value="MFS_ExuT_GudP_like"/>
    <property type="match status" value="1"/>
</dbReference>
<comment type="subcellular location">
    <subcellularLocation>
        <location evidence="1">Cell membrane</location>
        <topology evidence="1">Multi-pass membrane protein</topology>
    </subcellularLocation>
</comment>
<feature type="transmembrane region" description="Helical" evidence="6">
    <location>
        <begin position="370"/>
        <end position="390"/>
    </location>
</feature>
<accession>A0ABN1XHC5</accession>
<feature type="transmembrane region" description="Helical" evidence="6">
    <location>
        <begin position="93"/>
        <end position="112"/>
    </location>
</feature>